<evidence type="ECO:0000259" key="2">
    <source>
        <dbReference type="PROSITE" id="PS50175"/>
    </source>
</evidence>
<comment type="caution">
    <text evidence="3">The sequence shown here is derived from an EMBL/GenBank/DDBJ whole genome shotgun (WGS) entry which is preliminary data.</text>
</comment>
<dbReference type="PROSITE" id="PS00141">
    <property type="entry name" value="ASP_PROTEASE"/>
    <property type="match status" value="1"/>
</dbReference>
<dbReference type="PROSITE" id="PS50175">
    <property type="entry name" value="ASP_PROT_RETROV"/>
    <property type="match status" value="1"/>
</dbReference>
<evidence type="ECO:0000313" key="4">
    <source>
        <dbReference type="Proteomes" id="UP001642484"/>
    </source>
</evidence>
<reference evidence="3 4" key="1">
    <citation type="submission" date="2024-02" db="EMBL/GenBank/DDBJ databases">
        <authorList>
            <person name="Chen Y."/>
            <person name="Shah S."/>
            <person name="Dougan E. K."/>
            <person name="Thang M."/>
            <person name="Chan C."/>
        </authorList>
    </citation>
    <scope>NUCLEOTIDE SEQUENCE [LARGE SCALE GENOMIC DNA]</scope>
</reference>
<proteinExistence type="predicted"/>
<feature type="domain" description="Peptidase A2" evidence="2">
    <location>
        <begin position="535"/>
        <end position="572"/>
    </location>
</feature>
<feature type="signal peptide" evidence="1">
    <location>
        <begin position="1"/>
        <end position="26"/>
    </location>
</feature>
<sequence>MARHVGRARVLLIGAALLVFERFSFCPSNLAPWNFSWTTPGRRHALGAMSLSTLTAPAWAEEADVVTAPTTPTADPYLDRVQSPTGDFSIQLPVTWQKEFDNYPGRLILSVDPEEFAKLQSNQPNEMVTVRCARLTLPALLRSAQYMPRAGDEQRSDWKEVALEPVTGGNIAEWLMRAGQQALANQIGVQLPQLDIKIVDFQITDGPKPDQSILTWHATTQAQPSSLRTGQESEVQGLGGKSLMPLSEVLSAGGPGEVPTDVPPVGSFGQAILRKGTVTFAIAQTPANRIDPNYKGPTGKKYLDYIVSKIDPAKLKSNGGCEAILAALGMQWGRFLNEDRYVKFERALFLTTQKPDESNDRFIARHEACFEEILQKDKGVTLEEIRAYVMIRHSQLTSEEKKKIIIDNKGVLTYEATREAMRLLGSRFFQDLQGGSNRKLKTYDVHTVDETEPVMMTTEETFDEEHAYQTLLEQGDEDAIFIQEFEEQIIETEMATMAEDFTEMTPEELPEDLLEPYFSSETGFMPTRHLEEDFDEAILDTGASRTIIGSDRASGDLGSYTPTENDMEVDGVEVPIPDENDDDELCVFGDDVLATFDPPMYEISFRDGPVFQGDRCEEIHIVWDTFGVTNAKKERVELRWEDLSEKDKVLFRAAKDKEIQAWLQHDTVKRVLEKIQKVYSFGAFHKKNFVFCGARYFQWDDGSIELDQREYIERINPIQIPKHRRNEPLSVVTEGERQEIRQLCGSLQYAAVNTRPDLAAKAKSHAACLHILPIPTSEVTFCAFSDASFATNKDAASRQGTIVFATDRSLENNQVGIVCPIAWSSKRIPRVVRSTLSAEAVALSSSLDRLSWIRLFWEWMKHPGSNVMEPAEMLCQAPKASMVTDCKSVLDVATKTSTPTCEEYRTCLECILIRERLKENCRLRWVSSQAQLADSLTKPWRALCFDSA</sequence>
<evidence type="ECO:0000256" key="1">
    <source>
        <dbReference type="SAM" id="SignalP"/>
    </source>
</evidence>
<dbReference type="InterPro" id="IPR001995">
    <property type="entry name" value="Peptidase_A2_cat"/>
</dbReference>
<keyword evidence="1" id="KW-0732">Signal</keyword>
<dbReference type="Proteomes" id="UP001642484">
    <property type="component" value="Unassembled WGS sequence"/>
</dbReference>
<organism evidence="3 4">
    <name type="scientific">Durusdinium trenchii</name>
    <dbReference type="NCBI Taxonomy" id="1381693"/>
    <lineage>
        <taxon>Eukaryota</taxon>
        <taxon>Sar</taxon>
        <taxon>Alveolata</taxon>
        <taxon>Dinophyceae</taxon>
        <taxon>Suessiales</taxon>
        <taxon>Symbiodiniaceae</taxon>
        <taxon>Durusdinium</taxon>
    </lineage>
</organism>
<gene>
    <name evidence="3" type="ORF">CCMP2556_LOCUS24602</name>
</gene>
<accession>A0ABP0MBV4</accession>
<protein>
    <recommendedName>
        <fullName evidence="2">Peptidase A2 domain-containing protein</fullName>
    </recommendedName>
</protein>
<evidence type="ECO:0000313" key="3">
    <source>
        <dbReference type="EMBL" id="CAK9047615.1"/>
    </source>
</evidence>
<keyword evidence="4" id="KW-1185">Reference proteome</keyword>
<dbReference type="InterPro" id="IPR001969">
    <property type="entry name" value="Aspartic_peptidase_AS"/>
</dbReference>
<feature type="chain" id="PRO_5045592207" description="Peptidase A2 domain-containing protein" evidence="1">
    <location>
        <begin position="27"/>
        <end position="948"/>
    </location>
</feature>
<dbReference type="EMBL" id="CAXAMN010016224">
    <property type="protein sequence ID" value="CAK9047615.1"/>
    <property type="molecule type" value="Genomic_DNA"/>
</dbReference>
<name>A0ABP0MBV4_9DINO</name>